<reference evidence="1" key="1">
    <citation type="submission" date="2018-01" db="EMBL/GenBank/DDBJ databases">
        <authorList>
            <person name="Krukenberg V."/>
        </authorList>
    </citation>
    <scope>NUCLEOTIDE SEQUENCE</scope>
    <source>
        <strain evidence="1">E20ANME2</strain>
    </source>
</reference>
<accession>A0AC61L769</accession>
<sequence length="113" mass="13079">MIMQNYSMNKKGKNSFGLFDRDMKTLQDIFKKYPDVKNVFVFGSRAKGTYKQGSDIDLAIMNEGVQDTFIRKMKSDFEDSSLPYTVDLVNYPTLKHPELKNHIDMVGVPLFQK</sequence>
<dbReference type="EMBL" id="PQXF01000001">
    <property type="protein sequence ID" value="PXF62170.1"/>
    <property type="molecule type" value="Genomic_DNA"/>
</dbReference>
<evidence type="ECO:0000313" key="1">
    <source>
        <dbReference type="EMBL" id="PXF62170.1"/>
    </source>
</evidence>
<proteinExistence type="predicted"/>
<gene>
    <name evidence="1" type="ORF">C4B59_00735</name>
</gene>
<comment type="caution">
    <text evidence="1">The sequence shown here is derived from an EMBL/GenBank/DDBJ whole genome shotgun (WGS) entry which is preliminary data.</text>
</comment>
<dbReference type="Proteomes" id="UP000248329">
    <property type="component" value="Unassembled WGS sequence"/>
</dbReference>
<organism evidence="1 2">
    <name type="scientific">Candidatus Methanogaster sp</name>
    <dbReference type="NCBI Taxonomy" id="3386292"/>
    <lineage>
        <taxon>Archaea</taxon>
        <taxon>Methanobacteriati</taxon>
        <taxon>Methanobacteriota</taxon>
        <taxon>Stenosarchaea group</taxon>
        <taxon>Methanomicrobia</taxon>
        <taxon>Methanosarcinales</taxon>
        <taxon>ANME-2 cluster</taxon>
        <taxon>Candidatus Methanogasteraceae</taxon>
        <taxon>Candidatus Methanogaster</taxon>
    </lineage>
</organism>
<protein>
    <submittedName>
        <fullName evidence="1">Uncharacterized protein</fullName>
    </submittedName>
</protein>
<name>A0AC61L769_9EURY</name>
<evidence type="ECO:0000313" key="2">
    <source>
        <dbReference type="Proteomes" id="UP000248329"/>
    </source>
</evidence>